<dbReference type="InterPro" id="IPR036068">
    <property type="entry name" value="Nicotinate_pribotase-like_C"/>
</dbReference>
<evidence type="ECO:0000256" key="2">
    <source>
        <dbReference type="ARBA" id="ARBA00022642"/>
    </source>
</evidence>
<feature type="signal peptide" evidence="9">
    <location>
        <begin position="1"/>
        <end position="24"/>
    </location>
</feature>
<dbReference type="NCBIfam" id="NF006629">
    <property type="entry name" value="PRK09198.1"/>
    <property type="match status" value="1"/>
</dbReference>
<dbReference type="Pfam" id="PF18127">
    <property type="entry name" value="NAMPT_N"/>
    <property type="match status" value="1"/>
</dbReference>
<sequence>MDREHHSAFRTLAEMCLLCACACALPLSMQNMFLLAQDSYKVSHWKQYPPGTQYVYSYFESRGCDNAGWNEVVFFGLQYFVKRYLLGQVVTKEKIDEAAEIYSQHFGDGVNDNPSMFYREGWEYILKEHSGRLPVHIRAVPEGMIVPTKTVLFTLVNTDPKCFWLTNFLETLLVQVWYPMTVATQSRFQKMSIAKYMEETGNEDWAVPAGTSFKLHDFGFRGVSSVESAAIGGCAHLINFLGTDTVAAMICARDYYGSKKAAGGSIPASEHSTITSWGVEGECDAMRNMLESYPEGLVACVSDSFDIWRACKDYWGDKLKDLIKGRITDTKFGRLVVRPDSGDPAETCCSILKILLEQFKEDVTTTKTGHKLLPPYIRVIQGDGVDWESIPKILEKLKKEGIAAENIGFGSGGALLQKLNRDTFKCAFKCSDIIINGESRDVFKDPITDKGKASKKGRLTLQLAHETTGFSDADKYKPRSDANPVPGGTGFLHYSTDGKYVTVASGKGDPAKDILQDVFKDGVLLSDYKLDDIRAKADIKNGPFGGGTA</sequence>
<keyword evidence="3" id="KW-0328">Glycosyltransferase</keyword>
<evidence type="ECO:0000313" key="12">
    <source>
        <dbReference type="EMBL" id="CAJ1405779.1"/>
    </source>
</evidence>
<keyword evidence="9" id="KW-0732">Signal</keyword>
<feature type="chain" id="PRO_5041257015" description="Nicotinamide phosphoribosyltransferase" evidence="9">
    <location>
        <begin position="25"/>
        <end position="549"/>
    </location>
</feature>
<comment type="pathway">
    <text evidence="5">Cofactor biosynthesis; NAD(+) biosynthesis; nicotinamide D-ribonucleotide from 5-phospho-alpha-D-ribose 1-diphosphate and nicotinamide: step 1/1.</text>
</comment>
<dbReference type="AlphaFoldDB" id="A0AA36JHH4"/>
<dbReference type="InterPro" id="IPR041525">
    <property type="entry name" value="N/Namide_PRibTrfase"/>
</dbReference>
<keyword evidence="4" id="KW-0808">Transferase</keyword>
<keyword evidence="2" id="KW-0662">Pyridine nucleotide biosynthesis</keyword>
<evidence type="ECO:0000259" key="11">
    <source>
        <dbReference type="Pfam" id="PF18127"/>
    </source>
</evidence>
<dbReference type="CDD" id="cd01569">
    <property type="entry name" value="PBEF_like"/>
    <property type="match status" value="1"/>
</dbReference>
<feature type="domain" description="Nicotinamide phosphoribosyltransferase N-terminal" evidence="11">
    <location>
        <begin position="33"/>
        <end position="137"/>
    </location>
</feature>
<comment type="caution">
    <text evidence="12">The sequence shown here is derived from an EMBL/GenBank/DDBJ whole genome shotgun (WGS) entry which is preliminary data.</text>
</comment>
<name>A0AA36JHH4_9DINO</name>
<reference evidence="12" key="1">
    <citation type="submission" date="2023-08" db="EMBL/GenBank/DDBJ databases">
        <authorList>
            <person name="Chen Y."/>
            <person name="Shah S."/>
            <person name="Dougan E. K."/>
            <person name="Thang M."/>
            <person name="Chan C."/>
        </authorList>
    </citation>
    <scope>NUCLEOTIDE SEQUENCE</scope>
</reference>
<dbReference type="PANTHER" id="PTHR43816:SF1">
    <property type="entry name" value="NICOTINAMIDE PHOSPHORIBOSYLTRANSFERASE"/>
    <property type="match status" value="1"/>
</dbReference>
<dbReference type="PANTHER" id="PTHR43816">
    <property type="entry name" value="NICOTINAMIDE PHOSPHORIBOSYLTRANSFERASE"/>
    <property type="match status" value="1"/>
</dbReference>
<dbReference type="EMBL" id="CAUJNA010003602">
    <property type="protein sequence ID" value="CAJ1405779.1"/>
    <property type="molecule type" value="Genomic_DNA"/>
</dbReference>
<keyword evidence="13" id="KW-1185">Reference proteome</keyword>
<dbReference type="SUPFAM" id="SSF51690">
    <property type="entry name" value="Nicotinate/Quinolinate PRTase C-terminal domain-like"/>
    <property type="match status" value="1"/>
</dbReference>
<organism evidence="12 13">
    <name type="scientific">Effrenium voratum</name>
    <dbReference type="NCBI Taxonomy" id="2562239"/>
    <lineage>
        <taxon>Eukaryota</taxon>
        <taxon>Sar</taxon>
        <taxon>Alveolata</taxon>
        <taxon>Dinophyceae</taxon>
        <taxon>Suessiales</taxon>
        <taxon>Symbiodiniaceae</taxon>
        <taxon>Effrenium</taxon>
    </lineage>
</organism>
<feature type="domain" description="Nicotinate/nicotinamide phosphoribosyltransferase" evidence="10">
    <location>
        <begin position="213"/>
        <end position="459"/>
    </location>
</feature>
<comment type="catalytic activity">
    <reaction evidence="8">
        <text>beta-nicotinamide D-ribonucleotide + diphosphate = 5-phospho-alpha-D-ribose 1-diphosphate + nicotinamide + H(+)</text>
        <dbReference type="Rhea" id="RHEA:16149"/>
        <dbReference type="ChEBI" id="CHEBI:14649"/>
        <dbReference type="ChEBI" id="CHEBI:15378"/>
        <dbReference type="ChEBI" id="CHEBI:17154"/>
        <dbReference type="ChEBI" id="CHEBI:33019"/>
        <dbReference type="ChEBI" id="CHEBI:58017"/>
        <dbReference type="EC" id="2.4.2.12"/>
    </reaction>
    <physiologicalReaction direction="right-to-left" evidence="8">
        <dbReference type="Rhea" id="RHEA:16151"/>
    </physiologicalReaction>
</comment>
<dbReference type="Proteomes" id="UP001178507">
    <property type="component" value="Unassembled WGS sequence"/>
</dbReference>
<dbReference type="Gene3D" id="3.20.20.70">
    <property type="entry name" value="Aldolase class I"/>
    <property type="match status" value="1"/>
</dbReference>
<evidence type="ECO:0000256" key="6">
    <source>
        <dbReference type="ARBA" id="ARBA00035024"/>
    </source>
</evidence>
<proteinExistence type="inferred from homology"/>
<accession>A0AA36JHH4</accession>
<evidence type="ECO:0000256" key="9">
    <source>
        <dbReference type="SAM" id="SignalP"/>
    </source>
</evidence>
<evidence type="ECO:0000256" key="7">
    <source>
        <dbReference type="ARBA" id="ARBA00035036"/>
    </source>
</evidence>
<dbReference type="Pfam" id="PF04095">
    <property type="entry name" value="NAPRTase"/>
    <property type="match status" value="1"/>
</dbReference>
<dbReference type="GO" id="GO:0009435">
    <property type="term" value="P:NAD+ biosynthetic process"/>
    <property type="evidence" value="ECO:0007669"/>
    <property type="project" value="InterPro"/>
</dbReference>
<evidence type="ECO:0000256" key="8">
    <source>
        <dbReference type="ARBA" id="ARBA00047835"/>
    </source>
</evidence>
<dbReference type="GO" id="GO:0047280">
    <property type="term" value="F:nicotinamide phosphoribosyltransferase activity"/>
    <property type="evidence" value="ECO:0007669"/>
    <property type="project" value="UniProtKB-EC"/>
</dbReference>
<evidence type="ECO:0000256" key="3">
    <source>
        <dbReference type="ARBA" id="ARBA00022676"/>
    </source>
</evidence>
<dbReference type="InterPro" id="IPR041529">
    <property type="entry name" value="DUF5598"/>
</dbReference>
<evidence type="ECO:0000256" key="5">
    <source>
        <dbReference type="ARBA" id="ARBA00035007"/>
    </source>
</evidence>
<evidence type="ECO:0000256" key="1">
    <source>
        <dbReference type="ARBA" id="ARBA00010897"/>
    </source>
</evidence>
<evidence type="ECO:0000313" key="13">
    <source>
        <dbReference type="Proteomes" id="UP001178507"/>
    </source>
</evidence>
<evidence type="ECO:0000256" key="4">
    <source>
        <dbReference type="ARBA" id="ARBA00022679"/>
    </source>
</evidence>
<dbReference type="InterPro" id="IPR013785">
    <property type="entry name" value="Aldolase_TIM"/>
</dbReference>
<dbReference type="InterPro" id="IPR016471">
    <property type="entry name" value="Nicotinamide_PRibTrfase"/>
</dbReference>
<dbReference type="EC" id="2.4.2.12" evidence="6"/>
<evidence type="ECO:0000259" key="10">
    <source>
        <dbReference type="Pfam" id="PF04095"/>
    </source>
</evidence>
<gene>
    <name evidence="12" type="ORF">EVOR1521_LOCUS27908</name>
</gene>
<protein>
    <recommendedName>
        <fullName evidence="7">Nicotinamide phosphoribosyltransferase</fullName>
        <ecNumber evidence="6">2.4.2.12</ecNumber>
    </recommendedName>
</protein>
<comment type="similarity">
    <text evidence="1">Belongs to the NAPRTase family.</text>
</comment>